<reference evidence="2" key="1">
    <citation type="submission" date="2016-10" db="EMBL/GenBank/DDBJ databases">
        <authorList>
            <person name="Varghese N."/>
            <person name="Submissions S."/>
        </authorList>
    </citation>
    <scope>NUCLEOTIDE SEQUENCE [LARGE SCALE GENOMIC DNA]</scope>
    <source>
        <strain evidence="2">DSM 22361</strain>
    </source>
</reference>
<proteinExistence type="predicted"/>
<evidence type="ECO:0000313" key="1">
    <source>
        <dbReference type="EMBL" id="SEG65323.1"/>
    </source>
</evidence>
<evidence type="ECO:0000313" key="2">
    <source>
        <dbReference type="Proteomes" id="UP000236731"/>
    </source>
</evidence>
<dbReference type="PROSITE" id="PS51257">
    <property type="entry name" value="PROKAR_LIPOPROTEIN"/>
    <property type="match status" value="1"/>
</dbReference>
<name>A0A1H6BXE5_9SPHI</name>
<sequence>MKTIQNKNIKLKLFANLLFLLLITIMVGCKKDKLESIVDHRVKQELLSPSHLRLINLTQYKHVVVGKDTLTNLGLPSIVGPGVEGAVAYPPTTYFPENGVLGTTWNIPQIFLNASASTKIILRDWTETGIGSYEMGGQLEVDVKEQGQQAKDYYVWTSHRYVEENVAPQPKVLEVKRDENGPTREGYIKIRVINLAAKIISSGAGIATNAEDILDSYTLSYVDGSAVHPKLSNVAQGEVSEYVELPYGYYQFRMLAQDKRQLAYGNYSKDESIIATDPATSTIGQSEGVGSGQTFNPIQSFNPGGVYTIVVAPMLLEYHGSGGTVGYYQNAYQIIRDNEPAVNRALAKMQVVNTLVNYDNISVRVNDKVFAEVGYAQASDQRISKVGVHKVEIFDTKNTLLTSQEIKLIGNDNVTIWVNQDRTGKIIASVAYNNLTGVRHLGNADDNADYSRFKFSFPFELRFFNFAPEYNYLTFTRDEGQNLAGNLEANVRAFQNLQPGQVVNMNPMTYPVMYNNMGFNIYCYQSTPEVVPGDRLLTIQKLNTEDLITNKALYDVRGKLPSYEAGIYSIAIIGNSKAATDAKKPRFFVLKHHQ</sequence>
<gene>
    <name evidence="1" type="ORF">SAMN05421877_11236</name>
</gene>
<keyword evidence="2" id="KW-1185">Reference proteome</keyword>
<organism evidence="1 2">
    <name type="scientific">Sphingobacterium lactis</name>
    <dbReference type="NCBI Taxonomy" id="797291"/>
    <lineage>
        <taxon>Bacteria</taxon>
        <taxon>Pseudomonadati</taxon>
        <taxon>Bacteroidota</taxon>
        <taxon>Sphingobacteriia</taxon>
        <taxon>Sphingobacteriales</taxon>
        <taxon>Sphingobacteriaceae</taxon>
        <taxon>Sphingobacterium</taxon>
    </lineage>
</organism>
<dbReference type="AlphaFoldDB" id="A0A1H6BXE5"/>
<accession>A0A1H6BXE5</accession>
<dbReference type="RefSeq" id="WP_103907441.1">
    <property type="nucleotide sequence ID" value="NZ_CP049246.1"/>
</dbReference>
<dbReference type="EMBL" id="FNUT01000012">
    <property type="protein sequence ID" value="SEG65323.1"/>
    <property type="molecule type" value="Genomic_DNA"/>
</dbReference>
<evidence type="ECO:0008006" key="3">
    <source>
        <dbReference type="Google" id="ProtNLM"/>
    </source>
</evidence>
<protein>
    <recommendedName>
        <fullName evidence="3">DUF4397 domain-containing protein</fullName>
    </recommendedName>
</protein>
<dbReference type="Proteomes" id="UP000236731">
    <property type="component" value="Unassembled WGS sequence"/>
</dbReference>
<dbReference type="OrthoDB" id="615056at2"/>